<gene>
    <name evidence="3" type="ORF">EV695_1112</name>
</gene>
<evidence type="ECO:0000256" key="1">
    <source>
        <dbReference type="ARBA" id="ARBA00006484"/>
    </source>
</evidence>
<organism evidence="3 4">
    <name type="scientific">Cocleimonas flava</name>
    <dbReference type="NCBI Taxonomy" id="634765"/>
    <lineage>
        <taxon>Bacteria</taxon>
        <taxon>Pseudomonadati</taxon>
        <taxon>Pseudomonadota</taxon>
        <taxon>Gammaproteobacteria</taxon>
        <taxon>Thiotrichales</taxon>
        <taxon>Thiotrichaceae</taxon>
        <taxon>Cocleimonas</taxon>
    </lineage>
</organism>
<dbReference type="Gene3D" id="3.40.50.720">
    <property type="entry name" value="NAD(P)-binding Rossmann-like Domain"/>
    <property type="match status" value="1"/>
</dbReference>
<comment type="similarity">
    <text evidence="1">Belongs to the short-chain dehydrogenases/reductases (SDR) family.</text>
</comment>
<evidence type="ECO:0000313" key="3">
    <source>
        <dbReference type="EMBL" id="TCJ89250.1"/>
    </source>
</evidence>
<dbReference type="PROSITE" id="PS00061">
    <property type="entry name" value="ADH_SHORT"/>
    <property type="match status" value="1"/>
</dbReference>
<reference evidence="3 4" key="1">
    <citation type="submission" date="2019-03" db="EMBL/GenBank/DDBJ databases">
        <title>Genomic Encyclopedia of Type Strains, Phase IV (KMG-IV): sequencing the most valuable type-strain genomes for metagenomic binning, comparative biology and taxonomic classification.</title>
        <authorList>
            <person name="Goeker M."/>
        </authorList>
    </citation>
    <scope>NUCLEOTIDE SEQUENCE [LARGE SCALE GENOMIC DNA]</scope>
    <source>
        <strain evidence="3 4">DSM 24830</strain>
    </source>
</reference>
<dbReference type="Pfam" id="PF00106">
    <property type="entry name" value="adh_short"/>
    <property type="match status" value="1"/>
</dbReference>
<proteinExistence type="inferred from homology"/>
<dbReference type="SUPFAM" id="SSF51735">
    <property type="entry name" value="NAD(P)-binding Rossmann-fold domains"/>
    <property type="match status" value="1"/>
</dbReference>
<name>A0A4R1F6P7_9GAMM</name>
<evidence type="ECO:0000256" key="2">
    <source>
        <dbReference type="ARBA" id="ARBA00023002"/>
    </source>
</evidence>
<dbReference type="InterPro" id="IPR036291">
    <property type="entry name" value="NAD(P)-bd_dom_sf"/>
</dbReference>
<sequence>MHKQKTAWIIGASSGIGKCLAELMVKNGWQVAISSRNQNALEDIASNHENLHPFSLDITDKESLATARGLILDKLGSINSLFLNAGDYTPMPLDEFDPALFEQLISINYLGVVNGLDTILPYMQGEKSGEIYVTASLAGYRGLPKSAPYNASKAAVISLTESLRLELEQQGITLRLINPGFVKSPLTDKNNFKMPFMISPEKAAEYIYKELPKSNFEITFPKRFAYIMKTFRILPYRLYFALTKSSLQTDQVKEA</sequence>
<dbReference type="RefSeq" id="WP_131904889.1">
    <property type="nucleotide sequence ID" value="NZ_BAAAFU010000008.1"/>
</dbReference>
<keyword evidence="4" id="KW-1185">Reference proteome</keyword>
<dbReference type="Proteomes" id="UP000294887">
    <property type="component" value="Unassembled WGS sequence"/>
</dbReference>
<dbReference type="InterPro" id="IPR020904">
    <property type="entry name" value="Sc_DH/Rdtase_CS"/>
</dbReference>
<accession>A0A4R1F6P7</accession>
<dbReference type="PRINTS" id="PR00081">
    <property type="entry name" value="GDHRDH"/>
</dbReference>
<keyword evidence="2" id="KW-0560">Oxidoreductase</keyword>
<dbReference type="InterPro" id="IPR002347">
    <property type="entry name" value="SDR_fam"/>
</dbReference>
<dbReference type="EMBL" id="SMFQ01000002">
    <property type="protein sequence ID" value="TCJ89250.1"/>
    <property type="molecule type" value="Genomic_DNA"/>
</dbReference>
<dbReference type="PANTHER" id="PTHR44196">
    <property type="entry name" value="DEHYDROGENASE/REDUCTASE SDR FAMILY MEMBER 7B"/>
    <property type="match status" value="1"/>
</dbReference>
<evidence type="ECO:0000313" key="4">
    <source>
        <dbReference type="Proteomes" id="UP000294887"/>
    </source>
</evidence>
<dbReference type="AlphaFoldDB" id="A0A4R1F6P7"/>
<protein>
    <submittedName>
        <fullName evidence="3">Short-subunit dehydrogenase</fullName>
    </submittedName>
</protein>
<dbReference type="GO" id="GO:0016491">
    <property type="term" value="F:oxidoreductase activity"/>
    <property type="evidence" value="ECO:0007669"/>
    <property type="project" value="UniProtKB-KW"/>
</dbReference>
<dbReference type="OrthoDB" id="335726at2"/>
<dbReference type="GO" id="GO:0016020">
    <property type="term" value="C:membrane"/>
    <property type="evidence" value="ECO:0007669"/>
    <property type="project" value="TreeGrafter"/>
</dbReference>
<dbReference type="PANTHER" id="PTHR44196:SF1">
    <property type="entry name" value="DEHYDROGENASE_REDUCTASE SDR FAMILY MEMBER 7B"/>
    <property type="match status" value="1"/>
</dbReference>
<comment type="caution">
    <text evidence="3">The sequence shown here is derived from an EMBL/GenBank/DDBJ whole genome shotgun (WGS) entry which is preliminary data.</text>
</comment>